<proteinExistence type="predicted"/>
<name>A0AC61SAS4_9EURY</name>
<dbReference type="EMBL" id="QYBA01000131">
    <property type="protein sequence ID" value="TKY91784.1"/>
    <property type="molecule type" value="Genomic_DNA"/>
</dbReference>
<organism evidence="1 2">
    <name type="scientific">Candidatus Methanomarinus sp</name>
    <dbReference type="NCBI Taxonomy" id="3386244"/>
    <lineage>
        <taxon>Archaea</taxon>
        <taxon>Methanobacteriati</taxon>
        <taxon>Methanobacteriota</taxon>
        <taxon>Stenosarchaea group</taxon>
        <taxon>Methanomicrobia</taxon>
        <taxon>Methanosarcinales</taxon>
        <taxon>ANME-2 cluster</taxon>
        <taxon>Candidatus Methanocomedenaceae</taxon>
        <taxon>Candidatus Methanomarinus</taxon>
    </lineage>
</organism>
<evidence type="ECO:0000313" key="2">
    <source>
        <dbReference type="Proteomes" id="UP000315423"/>
    </source>
</evidence>
<sequence>MPKSILDKNFSLPDTMRSEMRRQFGILYPGDGKKTIIKILHDIGSPANIITIGDISTFNVLQCSTIPDISIIDEKTHRKPADSNIIKGIRHFTFKMMYVNNPSGCVTSELVQAISQAISINEPVQIMVNGEEDLAALPAIVLAPISSVVIYGLPDEGAVVVTVTHDIKDMICDMMERMKCE</sequence>
<dbReference type="Proteomes" id="UP000315423">
    <property type="component" value="Unassembled WGS sequence"/>
</dbReference>
<evidence type="ECO:0000313" key="1">
    <source>
        <dbReference type="EMBL" id="TKY91784.1"/>
    </source>
</evidence>
<gene>
    <name evidence="1" type="ORF">C5S46_04040</name>
</gene>
<protein>
    <submittedName>
        <fullName evidence="1">DUF359 domain-containing protein</fullName>
    </submittedName>
</protein>
<accession>A0AC61SAS4</accession>
<reference evidence="1" key="1">
    <citation type="submission" date="2018-09" db="EMBL/GenBank/DDBJ databases">
        <title>A genomic encyclopedia of anaerobic methanotrophic archaea.</title>
        <authorList>
            <person name="Skennerton C.T."/>
            <person name="Chadwick G.L."/>
            <person name="Laso-Perez R."/>
            <person name="Leu A.O."/>
            <person name="Speth D.R."/>
            <person name="Yu H."/>
            <person name="Morgan-Lang C."/>
            <person name="Hatzenpichler R."/>
            <person name="Goudeau D."/>
            <person name="Malmstrom R."/>
            <person name="Woyke T."/>
            <person name="Hallam S."/>
            <person name="Tyson G.W."/>
            <person name="Wegener G."/>
            <person name="Boetius A."/>
            <person name="Orphan V.J."/>
        </authorList>
    </citation>
    <scope>NUCLEOTIDE SEQUENCE</scope>
    <source>
        <strain evidence="1">CONS3730D10UFb2</strain>
    </source>
</reference>
<comment type="caution">
    <text evidence="1">The sequence shown here is derived from an EMBL/GenBank/DDBJ whole genome shotgun (WGS) entry which is preliminary data.</text>
</comment>